<protein>
    <submittedName>
        <fullName evidence="1">Uncharacterized protein</fullName>
    </submittedName>
</protein>
<proteinExistence type="predicted"/>
<geneLocation type="plasmid" evidence="2">
    <name>cbm2636_mp</name>
</geneLocation>
<sequence length="153" mass="16941">MLRITIEYVPRRKAESPRVIARAEIACTGAGPLCQYRATLEEEPFGQLGQGVVEGYVRFSASVWDLTARAMVAALGWGNALPPLPRVPEVPKRFSLGLEYVRISDIPEPTRTFFARYAAQVTSPAVDEEPDPLNCAYWKDYQDFLAGKAAPIP</sequence>
<keyword evidence="1" id="KW-0614">Plasmid</keyword>
<dbReference type="Proteomes" id="UP000254259">
    <property type="component" value="Plasmid CBM2636_mp"/>
</dbReference>
<gene>
    <name evidence="1" type="ORF">CBM2636_MP21479</name>
</gene>
<evidence type="ECO:0000313" key="1">
    <source>
        <dbReference type="EMBL" id="SPD68629.1"/>
    </source>
</evidence>
<organism evidence="1 2">
    <name type="scientific">Cupriavidus taiwanensis</name>
    <dbReference type="NCBI Taxonomy" id="164546"/>
    <lineage>
        <taxon>Bacteria</taxon>
        <taxon>Pseudomonadati</taxon>
        <taxon>Pseudomonadota</taxon>
        <taxon>Betaproteobacteria</taxon>
        <taxon>Burkholderiales</taxon>
        <taxon>Burkholderiaceae</taxon>
        <taxon>Cupriavidus</taxon>
    </lineage>
</organism>
<accession>A0A9Q7UZ02</accession>
<dbReference type="RefSeq" id="WP_115713852.1">
    <property type="nucleotide sequence ID" value="NZ_LT984814.1"/>
</dbReference>
<dbReference type="AlphaFoldDB" id="A0A9Q7UZ02"/>
<reference evidence="1 2" key="1">
    <citation type="submission" date="2018-01" db="EMBL/GenBank/DDBJ databases">
        <authorList>
            <person name="Clerissi C."/>
        </authorList>
    </citation>
    <scope>NUCLEOTIDE SEQUENCE [LARGE SCALE GENOMIC DNA]</scope>
    <source>
        <strain evidence="1">Cupriavidus taiwanensis SWF 66322</strain>
        <plasmid evidence="2">cbm2636_mp</plasmid>
    </source>
</reference>
<dbReference type="EMBL" id="LT984814">
    <property type="protein sequence ID" value="SPD68629.1"/>
    <property type="molecule type" value="Genomic_DNA"/>
</dbReference>
<evidence type="ECO:0000313" key="2">
    <source>
        <dbReference type="Proteomes" id="UP000254259"/>
    </source>
</evidence>
<name>A0A9Q7UZ02_9BURK</name>